<dbReference type="SUPFAM" id="SSF53474">
    <property type="entry name" value="alpha/beta-Hydrolases"/>
    <property type="match status" value="1"/>
</dbReference>
<evidence type="ECO:0000256" key="10">
    <source>
        <dbReference type="RuleBase" id="RU003421"/>
    </source>
</evidence>
<dbReference type="Pfam" id="PF00561">
    <property type="entry name" value="Abhydrolase_1"/>
    <property type="match status" value="1"/>
</dbReference>
<keyword evidence="4 8" id="KW-0031">Aminopeptidase</keyword>
<gene>
    <name evidence="12" type="ORF">NIES4072_05310</name>
</gene>
<evidence type="ECO:0000256" key="7">
    <source>
        <dbReference type="ARBA" id="ARBA00022801"/>
    </source>
</evidence>
<evidence type="ECO:0000256" key="6">
    <source>
        <dbReference type="ARBA" id="ARBA00022670"/>
    </source>
</evidence>
<dbReference type="EC" id="3.4.11.5" evidence="8 10"/>
<comment type="subcellular location">
    <subcellularLocation>
        <location evidence="2 8">Cytoplasm</location>
    </subcellularLocation>
</comment>
<feature type="active site" description="Proton donor" evidence="9">
    <location>
        <position position="321"/>
    </location>
</feature>
<dbReference type="Gene3D" id="3.40.50.1820">
    <property type="entry name" value="alpha/beta hydrolase"/>
    <property type="match status" value="1"/>
</dbReference>
<reference evidence="12 13" key="1">
    <citation type="submission" date="2017-06" db="EMBL/GenBank/DDBJ databases">
        <title>Genome sequencing of cyanobaciteial culture collection at National Institute for Environmental Studies (NIES).</title>
        <authorList>
            <person name="Hirose Y."/>
            <person name="Shimura Y."/>
            <person name="Fujisawa T."/>
            <person name="Nakamura Y."/>
            <person name="Kawachi M."/>
        </authorList>
    </citation>
    <scope>NUCLEOTIDE SEQUENCE [LARGE SCALE GENOMIC DNA]</scope>
    <source>
        <strain evidence="12 13">NIES-4072</strain>
    </source>
</reference>
<evidence type="ECO:0000259" key="11">
    <source>
        <dbReference type="Pfam" id="PF00561"/>
    </source>
</evidence>
<keyword evidence="13" id="KW-1185">Reference proteome</keyword>
<dbReference type="PANTHER" id="PTHR43722">
    <property type="entry name" value="PROLINE IMINOPEPTIDASE"/>
    <property type="match status" value="1"/>
</dbReference>
<keyword evidence="5 8" id="KW-0963">Cytoplasm</keyword>
<dbReference type="InterPro" id="IPR002410">
    <property type="entry name" value="Peptidase_S33"/>
</dbReference>
<proteinExistence type="inferred from homology"/>
<dbReference type="InterPro" id="IPR005944">
    <property type="entry name" value="Pro_iminopeptidase"/>
</dbReference>
<evidence type="ECO:0000256" key="9">
    <source>
        <dbReference type="PIRSR" id="PIRSR006431-1"/>
    </source>
</evidence>
<dbReference type="Proteomes" id="UP000245124">
    <property type="component" value="Unassembled WGS sequence"/>
</dbReference>
<dbReference type="InterPro" id="IPR029058">
    <property type="entry name" value="AB_hydrolase_fold"/>
</dbReference>
<evidence type="ECO:0000256" key="8">
    <source>
        <dbReference type="PIRNR" id="PIRNR006431"/>
    </source>
</evidence>
<feature type="active site" evidence="9">
    <location>
        <position position="293"/>
    </location>
</feature>
<dbReference type="InterPro" id="IPR000073">
    <property type="entry name" value="AB_hydrolase_1"/>
</dbReference>
<evidence type="ECO:0000256" key="5">
    <source>
        <dbReference type="ARBA" id="ARBA00022490"/>
    </source>
</evidence>
<keyword evidence="7 8" id="KW-0378">Hydrolase</keyword>
<comment type="similarity">
    <text evidence="3 8 10">Belongs to the peptidase S33 family.</text>
</comment>
<dbReference type="GO" id="GO:0005737">
    <property type="term" value="C:cytoplasm"/>
    <property type="evidence" value="ECO:0007669"/>
    <property type="project" value="UniProtKB-SubCell"/>
</dbReference>
<sequence>MIYDRANDLTTQGWRDRYDYIADKISKMRELYPAIEPYLEGNLQVSDLHIIHFEESGNPQGQPIVLLHGGPGGACPAFYRQYFHPEKWRLVMFDQRGCGQSTPHAELRENTTWDLVSDIEKLRQHLGIEKWVVFGGSWGSTLSLAYSQTHPSRCTGLILRGIFMLRQKELRWFYQEGASYIFPDAWEEYLKPIPIDERDDLIAAYYKRLTNPDLEIQLTAARAWSIWEGSTSRLFLDPELMEKFGENEFASAFARIECHYFMNKGFFETEDQLLLNVDRIRHIPAVIVQGRYDVVCPMISAWELHRAWPEAEFIVVPDAGHSMSEPGISSALIEATDNI</sequence>
<dbReference type="PIRSF" id="PIRSF006431">
    <property type="entry name" value="Pept_S33"/>
    <property type="match status" value="1"/>
</dbReference>
<feature type="active site" description="Nucleophile" evidence="9">
    <location>
        <position position="137"/>
    </location>
</feature>
<dbReference type="PRINTS" id="PR00793">
    <property type="entry name" value="PROAMNOPTASE"/>
</dbReference>
<comment type="caution">
    <text evidence="12">The sequence shown here is derived from an EMBL/GenBank/DDBJ whole genome shotgun (WGS) entry which is preliminary data.</text>
</comment>
<dbReference type="GO" id="GO:0004177">
    <property type="term" value="F:aminopeptidase activity"/>
    <property type="evidence" value="ECO:0007669"/>
    <property type="project" value="UniProtKB-UniRule"/>
</dbReference>
<evidence type="ECO:0000256" key="3">
    <source>
        <dbReference type="ARBA" id="ARBA00010088"/>
    </source>
</evidence>
<keyword evidence="6 8" id="KW-0645">Protease</keyword>
<evidence type="ECO:0000313" key="13">
    <source>
        <dbReference type="Proteomes" id="UP000245124"/>
    </source>
</evidence>
<dbReference type="GO" id="GO:0006508">
    <property type="term" value="P:proteolysis"/>
    <property type="evidence" value="ECO:0007669"/>
    <property type="project" value="UniProtKB-KW"/>
</dbReference>
<dbReference type="EMBL" id="BDUD01000001">
    <property type="protein sequence ID" value="GBG16885.1"/>
    <property type="molecule type" value="Genomic_DNA"/>
</dbReference>
<accession>A0A2R5FFN6</accession>
<comment type="catalytic activity">
    <reaction evidence="1 8 10">
        <text>Release of N-terminal proline from a peptide.</text>
        <dbReference type="EC" id="3.4.11.5"/>
    </reaction>
</comment>
<evidence type="ECO:0000256" key="4">
    <source>
        <dbReference type="ARBA" id="ARBA00022438"/>
    </source>
</evidence>
<organism evidence="12 13">
    <name type="scientific">Nostoc commune NIES-4072</name>
    <dbReference type="NCBI Taxonomy" id="2005467"/>
    <lineage>
        <taxon>Bacteria</taxon>
        <taxon>Bacillati</taxon>
        <taxon>Cyanobacteriota</taxon>
        <taxon>Cyanophyceae</taxon>
        <taxon>Nostocales</taxon>
        <taxon>Nostocaceae</taxon>
        <taxon>Nostoc</taxon>
    </lineage>
</organism>
<feature type="domain" description="AB hydrolase-1" evidence="11">
    <location>
        <begin position="63"/>
        <end position="323"/>
    </location>
</feature>
<protein>
    <recommendedName>
        <fullName evidence="8 10">Proline iminopeptidase</fullName>
        <shortName evidence="8">PIP</shortName>
        <ecNumber evidence="8 10">3.4.11.5</ecNumber>
    </recommendedName>
    <alternativeName>
        <fullName evidence="8">Prolyl aminopeptidase</fullName>
    </alternativeName>
</protein>
<dbReference type="NCBIfam" id="TIGR01249">
    <property type="entry name" value="pro_imino_pep_1"/>
    <property type="match status" value="1"/>
</dbReference>
<evidence type="ECO:0000256" key="2">
    <source>
        <dbReference type="ARBA" id="ARBA00004496"/>
    </source>
</evidence>
<evidence type="ECO:0000313" key="12">
    <source>
        <dbReference type="EMBL" id="GBG16885.1"/>
    </source>
</evidence>
<dbReference type="PANTHER" id="PTHR43722:SF1">
    <property type="entry name" value="PROLINE IMINOPEPTIDASE"/>
    <property type="match status" value="1"/>
</dbReference>
<evidence type="ECO:0000256" key="1">
    <source>
        <dbReference type="ARBA" id="ARBA00001585"/>
    </source>
</evidence>
<dbReference type="AlphaFoldDB" id="A0A2R5FFN6"/>
<name>A0A2R5FFN6_NOSCO</name>